<evidence type="ECO:0000256" key="1">
    <source>
        <dbReference type="SAM" id="SignalP"/>
    </source>
</evidence>
<dbReference type="EMBL" id="MTYJ01000152">
    <property type="protein sequence ID" value="OQV12168.1"/>
    <property type="molecule type" value="Genomic_DNA"/>
</dbReference>
<dbReference type="SUPFAM" id="SSF52058">
    <property type="entry name" value="L domain-like"/>
    <property type="match status" value="1"/>
</dbReference>
<protein>
    <submittedName>
        <fullName evidence="2">Uncharacterized protein</fullName>
    </submittedName>
</protein>
<dbReference type="InterPro" id="IPR032675">
    <property type="entry name" value="LRR_dom_sf"/>
</dbReference>
<keyword evidence="1" id="KW-0732">Signal</keyword>
<dbReference type="Gene3D" id="3.80.10.10">
    <property type="entry name" value="Ribonuclease Inhibitor"/>
    <property type="match status" value="1"/>
</dbReference>
<sequence>MTTHMAIAVSCLVLLSLNSILAQSSSPPTCQTVNETISEGNLTVTECTGGTWPTAASDVTITSLIPRTTQILFIDRVAFPLNAAVERPLVSADLPNLKELNVENLLSFDASNASVAFAFKQWTSGLSQSAISELAITTVSLADLAEDMFDGFPALKKLILNKCGISTIHPRTLSPLAALSEFTIAYDKALTVFPWEVVRPVADTIQKVMIHNNPRLSTITTAQLPAGFALDKLDRLMIYETNVTIFPNAILESVAGSTRARLEYKSNSNDCGSCVKYNQAPLVDWVGGDAGRWLELTCRLPDGTERSASGDLKHFLQNPNCLLDSPTQPPVTVPTMPTTVVTTTEKSGVEAAICGRSLIVFGVLFLRRFI</sequence>
<dbReference type="AlphaFoldDB" id="A0A1W0WAF8"/>
<keyword evidence="3" id="KW-1185">Reference proteome</keyword>
<gene>
    <name evidence="2" type="ORF">BV898_13585</name>
</gene>
<reference evidence="3" key="1">
    <citation type="submission" date="2017-01" db="EMBL/GenBank/DDBJ databases">
        <title>Comparative genomics of anhydrobiosis in the tardigrade Hypsibius dujardini.</title>
        <authorList>
            <person name="Yoshida Y."/>
            <person name="Koutsovoulos G."/>
            <person name="Laetsch D."/>
            <person name="Stevens L."/>
            <person name="Kumar S."/>
            <person name="Horikawa D."/>
            <person name="Ishino K."/>
            <person name="Komine S."/>
            <person name="Tomita M."/>
            <person name="Blaxter M."/>
            <person name="Arakawa K."/>
        </authorList>
    </citation>
    <scope>NUCLEOTIDE SEQUENCE [LARGE SCALE GENOMIC DNA]</scope>
    <source>
        <strain evidence="3">Z151</strain>
    </source>
</reference>
<feature type="signal peptide" evidence="1">
    <location>
        <begin position="1"/>
        <end position="22"/>
    </location>
</feature>
<proteinExistence type="predicted"/>
<name>A0A1W0WAF8_HYPEX</name>
<dbReference type="Proteomes" id="UP000192578">
    <property type="component" value="Unassembled WGS sequence"/>
</dbReference>
<organism evidence="2 3">
    <name type="scientific">Hypsibius exemplaris</name>
    <name type="common">Freshwater tardigrade</name>
    <dbReference type="NCBI Taxonomy" id="2072580"/>
    <lineage>
        <taxon>Eukaryota</taxon>
        <taxon>Metazoa</taxon>
        <taxon>Ecdysozoa</taxon>
        <taxon>Tardigrada</taxon>
        <taxon>Eutardigrada</taxon>
        <taxon>Parachela</taxon>
        <taxon>Hypsibioidea</taxon>
        <taxon>Hypsibiidae</taxon>
        <taxon>Hypsibius</taxon>
    </lineage>
</organism>
<feature type="chain" id="PRO_5010718928" evidence="1">
    <location>
        <begin position="23"/>
        <end position="370"/>
    </location>
</feature>
<evidence type="ECO:0000313" key="3">
    <source>
        <dbReference type="Proteomes" id="UP000192578"/>
    </source>
</evidence>
<accession>A0A1W0WAF8</accession>
<evidence type="ECO:0000313" key="2">
    <source>
        <dbReference type="EMBL" id="OQV12168.1"/>
    </source>
</evidence>
<comment type="caution">
    <text evidence="2">The sequence shown here is derived from an EMBL/GenBank/DDBJ whole genome shotgun (WGS) entry which is preliminary data.</text>
</comment>